<evidence type="ECO:0000313" key="1">
    <source>
        <dbReference type="EMBL" id="KAI3678109.1"/>
    </source>
</evidence>
<dbReference type="EMBL" id="CM042060">
    <property type="protein sequence ID" value="KAI3678109.1"/>
    <property type="molecule type" value="Genomic_DNA"/>
</dbReference>
<evidence type="ECO:0000313" key="2">
    <source>
        <dbReference type="Proteomes" id="UP001055879"/>
    </source>
</evidence>
<accession>A0ACB8Y3Z4</accession>
<sequence>MEFQVGDQVMLKVSPWKGIIWFGKRGKLRPSFLGPFPIIKCVGLQAYKLELTPDMNGIHPTFHVCYLRKCLAEKESTIPLSEIRVDNDRPVEEPETILEIETKKLRHKEVVIVKVQWMHRRGTNVMWKAEEDMRRRYPRLFERVRDFEDEIFFKGKRIVTS</sequence>
<name>A0ACB8Y3Z4_ARCLA</name>
<proteinExistence type="predicted"/>
<reference evidence="1 2" key="2">
    <citation type="journal article" date="2022" name="Mol. Ecol. Resour.">
        <title>The genomes of chicory, endive, great burdock and yacon provide insights into Asteraceae paleo-polyploidization history and plant inulin production.</title>
        <authorList>
            <person name="Fan W."/>
            <person name="Wang S."/>
            <person name="Wang H."/>
            <person name="Wang A."/>
            <person name="Jiang F."/>
            <person name="Liu H."/>
            <person name="Zhao H."/>
            <person name="Xu D."/>
            <person name="Zhang Y."/>
        </authorList>
    </citation>
    <scope>NUCLEOTIDE SEQUENCE [LARGE SCALE GENOMIC DNA]</scope>
    <source>
        <strain evidence="2">cv. Niubang</strain>
    </source>
</reference>
<keyword evidence="2" id="KW-1185">Reference proteome</keyword>
<comment type="caution">
    <text evidence="1">The sequence shown here is derived from an EMBL/GenBank/DDBJ whole genome shotgun (WGS) entry which is preliminary data.</text>
</comment>
<protein>
    <submittedName>
        <fullName evidence="1">Uncharacterized protein</fullName>
    </submittedName>
</protein>
<gene>
    <name evidence="1" type="ORF">L6452_37390</name>
</gene>
<reference evidence="2" key="1">
    <citation type="journal article" date="2022" name="Mol. Ecol. Resour.">
        <title>The genomes of chicory, endive, great burdock and yacon provide insights into Asteraceae palaeo-polyploidization history and plant inulin production.</title>
        <authorList>
            <person name="Fan W."/>
            <person name="Wang S."/>
            <person name="Wang H."/>
            <person name="Wang A."/>
            <person name="Jiang F."/>
            <person name="Liu H."/>
            <person name="Zhao H."/>
            <person name="Xu D."/>
            <person name="Zhang Y."/>
        </authorList>
    </citation>
    <scope>NUCLEOTIDE SEQUENCE [LARGE SCALE GENOMIC DNA]</scope>
    <source>
        <strain evidence="2">cv. Niubang</strain>
    </source>
</reference>
<organism evidence="1 2">
    <name type="scientific">Arctium lappa</name>
    <name type="common">Greater burdock</name>
    <name type="synonym">Lappa major</name>
    <dbReference type="NCBI Taxonomy" id="4217"/>
    <lineage>
        <taxon>Eukaryota</taxon>
        <taxon>Viridiplantae</taxon>
        <taxon>Streptophyta</taxon>
        <taxon>Embryophyta</taxon>
        <taxon>Tracheophyta</taxon>
        <taxon>Spermatophyta</taxon>
        <taxon>Magnoliopsida</taxon>
        <taxon>eudicotyledons</taxon>
        <taxon>Gunneridae</taxon>
        <taxon>Pentapetalae</taxon>
        <taxon>asterids</taxon>
        <taxon>campanulids</taxon>
        <taxon>Asterales</taxon>
        <taxon>Asteraceae</taxon>
        <taxon>Carduoideae</taxon>
        <taxon>Cardueae</taxon>
        <taxon>Arctiinae</taxon>
        <taxon>Arctium</taxon>
    </lineage>
</organism>
<dbReference type="Proteomes" id="UP001055879">
    <property type="component" value="Linkage Group LG14"/>
</dbReference>